<dbReference type="InterPro" id="IPR007742">
    <property type="entry name" value="NosD_dom"/>
</dbReference>
<dbReference type="InterPro" id="IPR026464">
    <property type="entry name" value="NosD_copper_fam"/>
</dbReference>
<organism evidence="3 4">
    <name type="scientific">Shiella aurantiaca</name>
    <dbReference type="NCBI Taxonomy" id="3058365"/>
    <lineage>
        <taxon>Bacteria</taxon>
        <taxon>Pseudomonadati</taxon>
        <taxon>Bacteroidota</taxon>
        <taxon>Cytophagia</taxon>
        <taxon>Cytophagales</taxon>
        <taxon>Shiellaceae</taxon>
        <taxon>Shiella</taxon>
    </lineage>
</organism>
<dbReference type="InterPro" id="IPR011050">
    <property type="entry name" value="Pectin_lyase_fold/virulence"/>
</dbReference>
<comment type="caution">
    <text evidence="3">The sequence shown here is derived from an EMBL/GenBank/DDBJ whole genome shotgun (WGS) entry which is preliminary data.</text>
</comment>
<feature type="domain" description="Carbohydrate-binding/sugar hydrolysis" evidence="2">
    <location>
        <begin position="43"/>
        <end position="190"/>
    </location>
</feature>
<evidence type="ECO:0000313" key="4">
    <source>
        <dbReference type="Proteomes" id="UP001168552"/>
    </source>
</evidence>
<dbReference type="Proteomes" id="UP001168552">
    <property type="component" value="Unassembled WGS sequence"/>
</dbReference>
<reference evidence="3" key="1">
    <citation type="submission" date="2023-06" db="EMBL/GenBank/DDBJ databases">
        <title>Cytophagales bacterium Strain LB-30, isolated from soil.</title>
        <authorList>
            <person name="Liu B."/>
        </authorList>
    </citation>
    <scope>NUCLEOTIDE SEQUENCE</scope>
    <source>
        <strain evidence="3">LB-30</strain>
    </source>
</reference>
<evidence type="ECO:0000313" key="3">
    <source>
        <dbReference type="EMBL" id="MDN4165019.1"/>
    </source>
</evidence>
<feature type="signal peptide" evidence="1">
    <location>
        <begin position="1"/>
        <end position="25"/>
    </location>
</feature>
<dbReference type="SMART" id="SM00722">
    <property type="entry name" value="CASH"/>
    <property type="match status" value="1"/>
</dbReference>
<dbReference type="NCBIfam" id="TIGR03804">
    <property type="entry name" value="para_beta_helix"/>
    <property type="match status" value="2"/>
</dbReference>
<dbReference type="InterPro" id="IPR022441">
    <property type="entry name" value="Para_beta_helix_rpt-2"/>
</dbReference>
<dbReference type="SUPFAM" id="SSF51126">
    <property type="entry name" value="Pectin lyase-like"/>
    <property type="match status" value="1"/>
</dbReference>
<gene>
    <name evidence="3" type="ORF">QWY31_05865</name>
</gene>
<dbReference type="RefSeq" id="WP_320003543.1">
    <property type="nucleotide sequence ID" value="NZ_JAUHJS010000002.1"/>
</dbReference>
<dbReference type="EMBL" id="JAUHJS010000002">
    <property type="protein sequence ID" value="MDN4165019.1"/>
    <property type="molecule type" value="Genomic_DNA"/>
</dbReference>
<feature type="chain" id="PRO_5047492660" evidence="1">
    <location>
        <begin position="26"/>
        <end position="415"/>
    </location>
</feature>
<name>A0ABT8F3T1_9BACT</name>
<dbReference type="InterPro" id="IPR006626">
    <property type="entry name" value="PbH1"/>
</dbReference>
<sequence length="415" mass="46837">MRNRCVGVVFYVSALFLLLSSGAMAKEWKLSPKQSIAEVVEQAQAGDTLRFVAGVYKQANIIIQKPLVLLGEKGAVLDGSHQHEILVLAAEHITVQGLSFQHSGRSSLNDLAAIKCLDAHYVRIINNQFDNTFFGIHLSNSNYALIEGNTLKAQALNEYELGNGIHLWKCKNARIVKNTITGHRDGIYFEFVTHSTIQENISTKNMRYGLHFMFSNDDEYLNNTFKNNGAGVSVMYSHGVSMHGNRFEENWGESSYGLLLKDIRDSEVIDNQFLANTSGIYMEGCSRTQFHGNEFKNNGWAIQLQASCNDNTLERNNFQGNSFDVVTNGVVVLNTLKNNYWDKYQGYDLDKDGLGDVPFRPVNMFSTVMERVPAAIVLWRSMLVFLLDRAEKVIPAMTPENLMDNQPRMKPYDYN</sequence>
<dbReference type="InterPro" id="IPR012334">
    <property type="entry name" value="Pectin_lyas_fold"/>
</dbReference>
<protein>
    <submittedName>
        <fullName evidence="3">Nitrous oxide reductase family maturation protein NosD</fullName>
    </submittedName>
</protein>
<dbReference type="InterPro" id="IPR006633">
    <property type="entry name" value="Carb-bd_sugar_hydrolysis-dom"/>
</dbReference>
<dbReference type="SMART" id="SM00710">
    <property type="entry name" value="PbH1"/>
    <property type="match status" value="10"/>
</dbReference>
<keyword evidence="4" id="KW-1185">Reference proteome</keyword>
<accession>A0ABT8F3T1</accession>
<evidence type="ECO:0000259" key="2">
    <source>
        <dbReference type="SMART" id="SM00722"/>
    </source>
</evidence>
<keyword evidence="1" id="KW-0732">Signal</keyword>
<evidence type="ECO:0000256" key="1">
    <source>
        <dbReference type="SAM" id="SignalP"/>
    </source>
</evidence>
<dbReference type="Gene3D" id="2.160.20.10">
    <property type="entry name" value="Single-stranded right-handed beta-helix, Pectin lyase-like"/>
    <property type="match status" value="1"/>
</dbReference>
<dbReference type="NCBIfam" id="TIGR04247">
    <property type="entry name" value="NosD_copper_fam"/>
    <property type="match status" value="1"/>
</dbReference>
<proteinExistence type="predicted"/>
<dbReference type="Pfam" id="PF05048">
    <property type="entry name" value="NosD"/>
    <property type="match status" value="1"/>
</dbReference>